<sequence>MTQHTGLKIDEGKKNTKIKFNRLTAADFETNTYQSTSTKLPKAYSVHL</sequence>
<evidence type="ECO:0000313" key="2">
    <source>
        <dbReference type="Proteomes" id="UP000324376"/>
    </source>
</evidence>
<dbReference type="RefSeq" id="WP_170251779.1">
    <property type="nucleotide sequence ID" value="NZ_VNHU01000003.1"/>
</dbReference>
<keyword evidence="2" id="KW-1185">Reference proteome</keyword>
<comment type="caution">
    <text evidence="1">The sequence shown here is derived from an EMBL/GenBank/DDBJ whole genome shotgun (WGS) entry which is preliminary data.</text>
</comment>
<gene>
    <name evidence="1" type="ORF">BD809_103322</name>
</gene>
<reference evidence="1 2" key="1">
    <citation type="submission" date="2019-07" db="EMBL/GenBank/DDBJ databases">
        <title>Genomic Encyclopedia of Archaeal and Bacterial Type Strains, Phase II (KMG-II): from individual species to whole genera.</title>
        <authorList>
            <person name="Goeker M."/>
        </authorList>
    </citation>
    <scope>NUCLEOTIDE SEQUENCE [LARGE SCALE GENOMIC DNA]</scope>
    <source>
        <strain evidence="1 2">DSM 17527</strain>
    </source>
</reference>
<name>A0A5S5C9G4_9FLAO</name>
<dbReference type="Proteomes" id="UP000324376">
    <property type="component" value="Unassembled WGS sequence"/>
</dbReference>
<dbReference type="AlphaFoldDB" id="A0A5S5C9G4"/>
<protein>
    <submittedName>
        <fullName evidence="1">Uncharacterized protein</fullName>
    </submittedName>
</protein>
<proteinExistence type="predicted"/>
<evidence type="ECO:0000313" key="1">
    <source>
        <dbReference type="EMBL" id="TYP75258.1"/>
    </source>
</evidence>
<accession>A0A5S5C9G4</accession>
<organism evidence="1 2">
    <name type="scientific">Aquimarina intermedia</name>
    <dbReference type="NCBI Taxonomy" id="350814"/>
    <lineage>
        <taxon>Bacteria</taxon>
        <taxon>Pseudomonadati</taxon>
        <taxon>Bacteroidota</taxon>
        <taxon>Flavobacteriia</taxon>
        <taxon>Flavobacteriales</taxon>
        <taxon>Flavobacteriaceae</taxon>
        <taxon>Aquimarina</taxon>
    </lineage>
</organism>
<dbReference type="EMBL" id="VNHU01000003">
    <property type="protein sequence ID" value="TYP75258.1"/>
    <property type="molecule type" value="Genomic_DNA"/>
</dbReference>